<evidence type="ECO:0000256" key="10">
    <source>
        <dbReference type="ARBA" id="ARBA00022982"/>
    </source>
</evidence>
<dbReference type="EC" id="7.1.1.2" evidence="3 17"/>
<comment type="subcellular location">
    <subcellularLocation>
        <location evidence="1 17">Mitochondrion inner membrane</location>
        <topology evidence="1 17">Multi-pass membrane protein</topology>
    </subcellularLocation>
</comment>
<evidence type="ECO:0000256" key="16">
    <source>
        <dbReference type="ARBA" id="ARBA00049551"/>
    </source>
</evidence>
<keyword evidence="6 17" id="KW-0679">Respiratory chain</keyword>
<dbReference type="InterPro" id="IPR001750">
    <property type="entry name" value="ND/Mrp_TM"/>
</dbReference>
<dbReference type="GO" id="GO:0008137">
    <property type="term" value="F:NADH dehydrogenase (ubiquinone) activity"/>
    <property type="evidence" value="ECO:0007669"/>
    <property type="project" value="UniProtKB-EC"/>
</dbReference>
<name>C6L2K9_BRABE</name>
<dbReference type="InterPro" id="IPR050175">
    <property type="entry name" value="Complex_I_Subunit_2"/>
</dbReference>
<geneLocation type="mitochondrion" evidence="19"/>
<keyword evidence="14 17" id="KW-0496">Mitochondrion</keyword>
<dbReference type="Pfam" id="PF00361">
    <property type="entry name" value="Proton_antipo_M"/>
    <property type="match status" value="1"/>
</dbReference>
<evidence type="ECO:0000256" key="4">
    <source>
        <dbReference type="ARBA" id="ARBA00021008"/>
    </source>
</evidence>
<comment type="similarity">
    <text evidence="2 17">Belongs to the complex I subunit 2 family.</text>
</comment>
<evidence type="ECO:0000256" key="9">
    <source>
        <dbReference type="ARBA" id="ARBA00022967"/>
    </source>
</evidence>
<evidence type="ECO:0000313" key="19">
    <source>
        <dbReference type="EMBL" id="BAH86068.1"/>
    </source>
</evidence>
<evidence type="ECO:0000256" key="12">
    <source>
        <dbReference type="ARBA" id="ARBA00023027"/>
    </source>
</evidence>
<sequence>MSPYISPLFGLAMGSSVLLISSSTHWVFVWLGLELGTLAFIPMLAWWHSSLEVEATVKYFIIQAMAAAVFFFGGLVMTSTEYISGLSQFVGNFGEVLIMFSIIMKLGLVPFHYWVVDVVQGLNYLPGMVLLTWQKVPGLMVLVQLVSMQNGFILLIFGALSAFWGGLGGLGQTQMRKLLAFSSIAHLGWLVSGCVVGTMLGSMYFILYVVLSIPVFVFLYILNNTHLNQVRASLVSNPVAAMVVGVGFLSLAGLPPFMGFFGKWLVLTWLLNNFLVGGAVALVVGALVSLFYYLRVSYMCMVILGPQQIMVSLSWRKGFMGSLLGGLVVLNLLGLLLVGGISSLPK</sequence>
<keyword evidence="8 17" id="KW-0999">Mitochondrion inner membrane</keyword>
<comment type="function">
    <text evidence="17">Core subunit of the mitochondrial membrane respiratory chain NADH dehydrogenase (Complex I) which catalyzes electron transfer from NADH through the respiratory chain, using ubiquinone as an electron acceptor. Essential for the catalytic activity and assembly of complex I.</text>
</comment>
<feature type="transmembrane region" description="Helical" evidence="17">
    <location>
        <begin position="319"/>
        <end position="341"/>
    </location>
</feature>
<evidence type="ECO:0000256" key="8">
    <source>
        <dbReference type="ARBA" id="ARBA00022792"/>
    </source>
</evidence>
<feature type="transmembrane region" description="Helical" evidence="17">
    <location>
        <begin position="274"/>
        <end position="294"/>
    </location>
</feature>
<dbReference type="PRINTS" id="PR01436">
    <property type="entry name" value="NADHDHGNASE2"/>
</dbReference>
<keyword evidence="5" id="KW-0813">Transport</keyword>
<evidence type="ECO:0000256" key="17">
    <source>
        <dbReference type="RuleBase" id="RU003403"/>
    </source>
</evidence>
<evidence type="ECO:0000256" key="6">
    <source>
        <dbReference type="ARBA" id="ARBA00022660"/>
    </source>
</evidence>
<dbReference type="PANTHER" id="PTHR46552">
    <property type="entry name" value="NADH-UBIQUINONE OXIDOREDUCTASE CHAIN 2"/>
    <property type="match status" value="1"/>
</dbReference>
<dbReference type="GO" id="GO:0005743">
    <property type="term" value="C:mitochondrial inner membrane"/>
    <property type="evidence" value="ECO:0007669"/>
    <property type="project" value="UniProtKB-SubCell"/>
</dbReference>
<protein>
    <recommendedName>
        <fullName evidence="4 17">NADH-ubiquinone oxidoreductase chain 2</fullName>
        <ecNumber evidence="3 17">7.1.1.2</ecNumber>
    </recommendedName>
</protein>
<dbReference type="GO" id="GO:0006120">
    <property type="term" value="P:mitochondrial electron transport, NADH to ubiquinone"/>
    <property type="evidence" value="ECO:0007669"/>
    <property type="project" value="InterPro"/>
</dbReference>
<keyword evidence="15 17" id="KW-0472">Membrane</keyword>
<keyword evidence="11 17" id="KW-1133">Transmembrane helix</keyword>
<reference evidence="19" key="1">
    <citation type="submission" date="2009-01" db="EMBL/GenBank/DDBJ databases">
        <title>Branchiostoma mitochondrial DNA, complete genome.</title>
        <authorList>
            <person name="Takada Y."/>
            <person name="Imai T."/>
        </authorList>
    </citation>
    <scope>NUCLEOTIDE SEQUENCE</scope>
    <source>
        <strain evidence="19">Bb-T01</strain>
    </source>
</reference>
<evidence type="ECO:0000256" key="13">
    <source>
        <dbReference type="ARBA" id="ARBA00023075"/>
    </source>
</evidence>
<evidence type="ECO:0000256" key="14">
    <source>
        <dbReference type="ARBA" id="ARBA00023128"/>
    </source>
</evidence>
<evidence type="ECO:0000256" key="2">
    <source>
        <dbReference type="ARBA" id="ARBA00007012"/>
    </source>
</evidence>
<evidence type="ECO:0000256" key="1">
    <source>
        <dbReference type="ARBA" id="ARBA00004448"/>
    </source>
</evidence>
<keyword evidence="9 17" id="KW-1278">Translocase</keyword>
<evidence type="ECO:0000256" key="5">
    <source>
        <dbReference type="ARBA" id="ARBA00022448"/>
    </source>
</evidence>
<dbReference type="AlphaFoldDB" id="C6L2K9"/>
<proteinExistence type="inferred from homology"/>
<dbReference type="InterPro" id="IPR003917">
    <property type="entry name" value="NADH_UbQ_OxRdtase_chain2"/>
</dbReference>
<organism evidence="19">
    <name type="scientific">Branchiostoma belcheri</name>
    <name type="common">Amphioxus</name>
    <dbReference type="NCBI Taxonomy" id="7741"/>
    <lineage>
        <taxon>Eukaryota</taxon>
        <taxon>Metazoa</taxon>
        <taxon>Chordata</taxon>
        <taxon>Cephalochordata</taxon>
        <taxon>Leptocardii</taxon>
        <taxon>Amphioxiformes</taxon>
        <taxon>Branchiostomatidae</taxon>
        <taxon>Branchiostoma</taxon>
    </lineage>
</organism>
<evidence type="ECO:0000256" key="15">
    <source>
        <dbReference type="ARBA" id="ARBA00023136"/>
    </source>
</evidence>
<keyword evidence="12 17" id="KW-0520">NAD</keyword>
<keyword evidence="13 17" id="KW-0830">Ubiquinone</keyword>
<feature type="transmembrane region" description="Helical" evidence="17">
    <location>
        <begin position="59"/>
        <end position="77"/>
    </location>
</feature>
<keyword evidence="10 17" id="KW-0249">Electron transport</keyword>
<evidence type="ECO:0000256" key="3">
    <source>
        <dbReference type="ARBA" id="ARBA00012944"/>
    </source>
</evidence>
<feature type="transmembrane region" description="Helical" evidence="17">
    <location>
        <begin position="152"/>
        <end position="171"/>
    </location>
</feature>
<keyword evidence="7 17" id="KW-0812">Transmembrane</keyword>
<feature type="transmembrane region" description="Helical" evidence="17">
    <location>
        <begin position="178"/>
        <end position="199"/>
    </location>
</feature>
<evidence type="ECO:0000259" key="18">
    <source>
        <dbReference type="Pfam" id="PF00361"/>
    </source>
</evidence>
<dbReference type="EMBL" id="AB478554">
    <property type="protein sequence ID" value="BAH86068.1"/>
    <property type="molecule type" value="Genomic_DNA"/>
</dbReference>
<evidence type="ECO:0000256" key="7">
    <source>
        <dbReference type="ARBA" id="ARBA00022692"/>
    </source>
</evidence>
<feature type="transmembrane region" description="Helical" evidence="17">
    <location>
        <begin position="205"/>
        <end position="222"/>
    </location>
</feature>
<feature type="transmembrane region" description="Helical" evidence="17">
    <location>
        <begin position="97"/>
        <end position="116"/>
    </location>
</feature>
<evidence type="ECO:0000256" key="11">
    <source>
        <dbReference type="ARBA" id="ARBA00022989"/>
    </source>
</evidence>
<accession>C6L2K9</accession>
<dbReference type="PANTHER" id="PTHR46552:SF1">
    <property type="entry name" value="NADH-UBIQUINONE OXIDOREDUCTASE CHAIN 2"/>
    <property type="match status" value="1"/>
</dbReference>
<feature type="transmembrane region" description="Helical" evidence="17">
    <location>
        <begin position="27"/>
        <end position="47"/>
    </location>
</feature>
<gene>
    <name evidence="19" type="primary">ND2</name>
</gene>
<comment type="catalytic activity">
    <reaction evidence="16 17">
        <text>a ubiquinone + NADH + 5 H(+)(in) = a ubiquinol + NAD(+) + 4 H(+)(out)</text>
        <dbReference type="Rhea" id="RHEA:29091"/>
        <dbReference type="Rhea" id="RHEA-COMP:9565"/>
        <dbReference type="Rhea" id="RHEA-COMP:9566"/>
        <dbReference type="ChEBI" id="CHEBI:15378"/>
        <dbReference type="ChEBI" id="CHEBI:16389"/>
        <dbReference type="ChEBI" id="CHEBI:17976"/>
        <dbReference type="ChEBI" id="CHEBI:57540"/>
        <dbReference type="ChEBI" id="CHEBI:57945"/>
        <dbReference type="EC" id="7.1.1.2"/>
    </reaction>
</comment>
<feature type="transmembrane region" description="Helical" evidence="17">
    <location>
        <begin position="234"/>
        <end position="254"/>
    </location>
</feature>
<feature type="domain" description="NADH:quinone oxidoreductase/Mrp antiporter transmembrane" evidence="18">
    <location>
        <begin position="23"/>
        <end position="287"/>
    </location>
</feature>